<keyword evidence="4" id="KW-0997">Cell inner membrane</keyword>
<dbReference type="EMBL" id="UOEH01000451">
    <property type="protein sequence ID" value="VAW04848.1"/>
    <property type="molecule type" value="Genomic_DNA"/>
</dbReference>
<keyword evidence="5 9" id="KW-0812">Transmembrane</keyword>
<evidence type="ECO:0000256" key="7">
    <source>
        <dbReference type="ARBA" id="ARBA00022989"/>
    </source>
</evidence>
<dbReference type="InterPro" id="IPR007078">
    <property type="entry name" value="Haem_export_protD_CcmD"/>
</dbReference>
<accession>A0A3B0SHL2</accession>
<evidence type="ECO:0000256" key="5">
    <source>
        <dbReference type="ARBA" id="ARBA00022692"/>
    </source>
</evidence>
<keyword evidence="7 9" id="KW-1133">Transmembrane helix</keyword>
<evidence type="ECO:0000256" key="1">
    <source>
        <dbReference type="ARBA" id="ARBA00004377"/>
    </source>
</evidence>
<protein>
    <recommendedName>
        <fullName evidence="11">Heme exporter protein D</fullName>
    </recommendedName>
</protein>
<dbReference type="GO" id="GO:0005886">
    <property type="term" value="C:plasma membrane"/>
    <property type="evidence" value="ECO:0007669"/>
    <property type="project" value="UniProtKB-SubCell"/>
</dbReference>
<dbReference type="GO" id="GO:0015886">
    <property type="term" value="P:heme transport"/>
    <property type="evidence" value="ECO:0007669"/>
    <property type="project" value="InterPro"/>
</dbReference>
<keyword evidence="3" id="KW-1003">Cell membrane</keyword>
<evidence type="ECO:0000256" key="3">
    <source>
        <dbReference type="ARBA" id="ARBA00022475"/>
    </source>
</evidence>
<organism evidence="10">
    <name type="scientific">hydrothermal vent metagenome</name>
    <dbReference type="NCBI Taxonomy" id="652676"/>
    <lineage>
        <taxon>unclassified sequences</taxon>
        <taxon>metagenomes</taxon>
        <taxon>ecological metagenomes</taxon>
    </lineage>
</organism>
<evidence type="ECO:0000256" key="9">
    <source>
        <dbReference type="SAM" id="Phobius"/>
    </source>
</evidence>
<feature type="transmembrane region" description="Helical" evidence="9">
    <location>
        <begin position="12"/>
        <end position="33"/>
    </location>
</feature>
<keyword evidence="2" id="KW-0813">Transport</keyword>
<dbReference type="NCBIfam" id="TIGR03141">
    <property type="entry name" value="cytochro_ccmD"/>
    <property type="match status" value="1"/>
</dbReference>
<evidence type="ECO:0000256" key="8">
    <source>
        <dbReference type="ARBA" id="ARBA00023136"/>
    </source>
</evidence>
<evidence type="ECO:0000256" key="2">
    <source>
        <dbReference type="ARBA" id="ARBA00022448"/>
    </source>
</evidence>
<evidence type="ECO:0000256" key="4">
    <source>
        <dbReference type="ARBA" id="ARBA00022519"/>
    </source>
</evidence>
<sequence length="56" mass="6234">MSEFLQMGGYAHFVWPAYIVSVLVIGGLSLAIWRRGRALQRQLSRFEGDGAAWPPA</sequence>
<reference evidence="10" key="1">
    <citation type="submission" date="2018-06" db="EMBL/GenBank/DDBJ databases">
        <authorList>
            <person name="Zhirakovskaya E."/>
        </authorList>
    </citation>
    <scope>NUCLEOTIDE SEQUENCE</scope>
</reference>
<dbReference type="GO" id="GO:0017004">
    <property type="term" value="P:cytochrome complex assembly"/>
    <property type="evidence" value="ECO:0007669"/>
    <property type="project" value="UniProtKB-KW"/>
</dbReference>
<keyword evidence="8 9" id="KW-0472">Membrane</keyword>
<evidence type="ECO:0000256" key="6">
    <source>
        <dbReference type="ARBA" id="ARBA00022748"/>
    </source>
</evidence>
<evidence type="ECO:0008006" key="11">
    <source>
        <dbReference type="Google" id="ProtNLM"/>
    </source>
</evidence>
<keyword evidence="6" id="KW-0201">Cytochrome c-type biogenesis</keyword>
<name>A0A3B0SHL2_9ZZZZ</name>
<gene>
    <name evidence="10" type="ORF">MNBD_ALPHA05-383</name>
</gene>
<evidence type="ECO:0000313" key="10">
    <source>
        <dbReference type="EMBL" id="VAW04848.1"/>
    </source>
</evidence>
<dbReference type="Pfam" id="PF04995">
    <property type="entry name" value="CcmD"/>
    <property type="match status" value="1"/>
</dbReference>
<comment type="subcellular location">
    <subcellularLocation>
        <location evidence="1">Cell inner membrane</location>
        <topology evidence="1">Single-pass membrane protein</topology>
    </subcellularLocation>
</comment>
<dbReference type="AlphaFoldDB" id="A0A3B0SHL2"/>
<proteinExistence type="predicted"/>